<dbReference type="NCBIfam" id="TIGR02614">
    <property type="entry name" value="ftsW"/>
    <property type="match status" value="1"/>
</dbReference>
<comment type="subcellular location">
    <subcellularLocation>
        <location evidence="1">Cell membrane</location>
        <topology evidence="1">Multi-pass membrane protein</topology>
    </subcellularLocation>
</comment>
<comment type="catalytic activity">
    <reaction evidence="20">
        <text>[GlcNAc-(1-&gt;4)-Mur2Ac(oyl-L-Ala-gamma-D-Glu-L-Lys-D-Ala-D-Ala)](n)-di-trans,octa-cis-undecaprenyl diphosphate + beta-D-GlcNAc-(1-&gt;4)-Mur2Ac(oyl-L-Ala-gamma-D-Glu-L-Lys-D-Ala-D-Ala)-di-trans,octa-cis-undecaprenyl diphosphate = [GlcNAc-(1-&gt;4)-Mur2Ac(oyl-L-Ala-gamma-D-Glu-L-Lys-D-Ala-D-Ala)](n+1)-di-trans,octa-cis-undecaprenyl diphosphate + di-trans,octa-cis-undecaprenyl diphosphate + H(+)</text>
        <dbReference type="Rhea" id="RHEA:23708"/>
        <dbReference type="Rhea" id="RHEA-COMP:9602"/>
        <dbReference type="Rhea" id="RHEA-COMP:9603"/>
        <dbReference type="ChEBI" id="CHEBI:15378"/>
        <dbReference type="ChEBI" id="CHEBI:58405"/>
        <dbReference type="ChEBI" id="CHEBI:60033"/>
        <dbReference type="ChEBI" id="CHEBI:78435"/>
        <dbReference type="EC" id="2.4.99.28"/>
    </reaction>
</comment>
<evidence type="ECO:0000256" key="11">
    <source>
        <dbReference type="ARBA" id="ARBA00023136"/>
    </source>
</evidence>
<evidence type="ECO:0000256" key="5">
    <source>
        <dbReference type="ARBA" id="ARBA00022676"/>
    </source>
</evidence>
<dbReference type="GO" id="GO:0005886">
    <property type="term" value="C:plasma membrane"/>
    <property type="evidence" value="ECO:0007669"/>
    <property type="project" value="UniProtKB-SubCell"/>
</dbReference>
<feature type="transmembrane region" description="Helical" evidence="21">
    <location>
        <begin position="61"/>
        <end position="79"/>
    </location>
</feature>
<evidence type="ECO:0000256" key="17">
    <source>
        <dbReference type="ARBA" id="ARBA00041185"/>
    </source>
</evidence>
<keyword evidence="12" id="KW-0131">Cell cycle</keyword>
<keyword evidence="9" id="KW-0573">Peptidoglycan synthesis</keyword>
<name>A0A0K8MFY3_9PROT</name>
<keyword evidence="23" id="KW-1185">Reference proteome</keyword>
<keyword evidence="6" id="KW-0808">Transferase</keyword>
<keyword evidence="13" id="KW-0961">Cell wall biogenesis/degradation</keyword>
<proteinExistence type="inferred from homology"/>
<protein>
    <recommendedName>
        <fullName evidence="17">Probable peptidoglycan glycosyltransferase FtsW</fullName>
        <ecNumber evidence="19">2.4.99.28</ecNumber>
    </recommendedName>
    <alternativeName>
        <fullName evidence="18">Cell division protein FtsW</fullName>
    </alternativeName>
    <alternativeName>
        <fullName evidence="15">Cell wall polymerase</fullName>
    </alternativeName>
    <alternativeName>
        <fullName evidence="14">Peptidoglycan polymerase</fullName>
    </alternativeName>
</protein>
<evidence type="ECO:0000256" key="21">
    <source>
        <dbReference type="SAM" id="Phobius"/>
    </source>
</evidence>
<evidence type="ECO:0000313" key="22">
    <source>
        <dbReference type="EMBL" id="GAO98804.1"/>
    </source>
</evidence>
<dbReference type="AlphaFoldDB" id="A0A0K8MFY3"/>
<feature type="transmembrane region" description="Helical" evidence="21">
    <location>
        <begin position="22"/>
        <end position="41"/>
    </location>
</feature>
<accession>A0A0K8MFY3</accession>
<dbReference type="GO" id="GO:0051301">
    <property type="term" value="P:cell division"/>
    <property type="evidence" value="ECO:0007669"/>
    <property type="project" value="UniProtKB-KW"/>
</dbReference>
<keyword evidence="7 21" id="KW-0812">Transmembrane</keyword>
<feature type="transmembrane region" description="Helical" evidence="21">
    <location>
        <begin position="85"/>
        <end position="105"/>
    </location>
</feature>
<feature type="transmembrane region" description="Helical" evidence="21">
    <location>
        <begin position="179"/>
        <end position="212"/>
    </location>
</feature>
<dbReference type="PANTHER" id="PTHR30474">
    <property type="entry name" value="CELL CYCLE PROTEIN"/>
    <property type="match status" value="1"/>
</dbReference>
<evidence type="ECO:0000256" key="10">
    <source>
        <dbReference type="ARBA" id="ARBA00022989"/>
    </source>
</evidence>
<reference evidence="22 23" key="1">
    <citation type="submission" date="2015-03" db="EMBL/GenBank/DDBJ databases">
        <title>Caedibacter varicaedens, whole genome shotgun sequence.</title>
        <authorList>
            <person name="Suzuki H."/>
            <person name="Dapper A.L."/>
            <person name="Gibson A.K."/>
            <person name="Jackson C."/>
            <person name="Lee H."/>
            <person name="Pejaver V.R."/>
            <person name="Doak T."/>
            <person name="Lynch M."/>
        </authorList>
    </citation>
    <scope>NUCLEOTIDE SEQUENCE [LARGE SCALE GENOMIC DNA]</scope>
</reference>
<dbReference type="STRING" id="1629334.Cva_01473"/>
<feature type="transmembrane region" description="Helical" evidence="21">
    <location>
        <begin position="309"/>
        <end position="328"/>
    </location>
</feature>
<dbReference type="Proteomes" id="UP000036771">
    <property type="component" value="Unassembled WGS sequence"/>
</dbReference>
<comment type="similarity">
    <text evidence="16">Belongs to the SEDS family. FtsW subfamily.</text>
</comment>
<evidence type="ECO:0000256" key="14">
    <source>
        <dbReference type="ARBA" id="ARBA00032370"/>
    </source>
</evidence>
<evidence type="ECO:0000256" key="18">
    <source>
        <dbReference type="ARBA" id="ARBA00041418"/>
    </source>
</evidence>
<evidence type="ECO:0000256" key="7">
    <source>
        <dbReference type="ARBA" id="ARBA00022692"/>
    </source>
</evidence>
<dbReference type="Pfam" id="PF01098">
    <property type="entry name" value="FTSW_RODA_SPOVE"/>
    <property type="match status" value="1"/>
</dbReference>
<dbReference type="EMBL" id="BBVC01000092">
    <property type="protein sequence ID" value="GAO98804.1"/>
    <property type="molecule type" value="Genomic_DNA"/>
</dbReference>
<keyword evidence="5" id="KW-0328">Glycosyltransferase</keyword>
<dbReference type="GO" id="GO:0032153">
    <property type="term" value="C:cell division site"/>
    <property type="evidence" value="ECO:0007669"/>
    <property type="project" value="TreeGrafter"/>
</dbReference>
<sequence>MTAFARTDNSKLGRWWWTVDRWTLAAIFLLIAIGFLLTMAASPSVAHRLKLESFYFVKRHAIYMIPVVFILISVSLLNLRDTRRLAMMVYGVGILMLLFTLFMGVDIKGARRWISILGFSLQPSEFVKPALAVLCAWMLAENQLNPVFPGKALALMLYGLTLCLLILQPDMGMAVLVSVVFFCQFFLAGLPLLWVALGVLTGAVGSISAYFFLPHVTQRVDRFLKAEGGDKYTDQYQITQSLDAFVNGGVFGQGPGEGTVKKHLPDAHADFIFAVAGEEFGLILCLIIVGLFAFIVLRNVGKVIQENDFFIVLAVSGLIIEFGLQAIINMSSTLSLIPTKGMTLPFISYGGSSMMALALTMGMVLALTRRRTRVGINL</sequence>
<keyword evidence="4" id="KW-0132">Cell division</keyword>
<evidence type="ECO:0000256" key="8">
    <source>
        <dbReference type="ARBA" id="ARBA00022960"/>
    </source>
</evidence>
<feature type="transmembrane region" description="Helical" evidence="21">
    <location>
        <begin position="271"/>
        <end position="297"/>
    </location>
</feature>
<evidence type="ECO:0000256" key="6">
    <source>
        <dbReference type="ARBA" id="ARBA00022679"/>
    </source>
</evidence>
<evidence type="ECO:0000256" key="12">
    <source>
        <dbReference type="ARBA" id="ARBA00023306"/>
    </source>
</evidence>
<dbReference type="InterPro" id="IPR001182">
    <property type="entry name" value="FtsW/RodA"/>
</dbReference>
<keyword evidence="10 21" id="KW-1133">Transmembrane helix</keyword>
<evidence type="ECO:0000256" key="1">
    <source>
        <dbReference type="ARBA" id="ARBA00004651"/>
    </source>
</evidence>
<dbReference type="GO" id="GO:0008955">
    <property type="term" value="F:peptidoglycan glycosyltransferase activity"/>
    <property type="evidence" value="ECO:0007669"/>
    <property type="project" value="UniProtKB-EC"/>
</dbReference>
<dbReference type="GO" id="GO:0015648">
    <property type="term" value="F:lipid-linked peptidoglycan transporter activity"/>
    <property type="evidence" value="ECO:0007669"/>
    <property type="project" value="TreeGrafter"/>
</dbReference>
<feature type="transmembrane region" description="Helical" evidence="21">
    <location>
        <begin position="146"/>
        <end position="167"/>
    </location>
</feature>
<dbReference type="InterPro" id="IPR013437">
    <property type="entry name" value="FtsW"/>
</dbReference>
<evidence type="ECO:0000256" key="9">
    <source>
        <dbReference type="ARBA" id="ARBA00022984"/>
    </source>
</evidence>
<evidence type="ECO:0000256" key="16">
    <source>
        <dbReference type="ARBA" id="ARBA00038053"/>
    </source>
</evidence>
<keyword evidence="3" id="KW-1003">Cell membrane</keyword>
<gene>
    <name evidence="22" type="primary">ftsW</name>
    <name evidence="22" type="ORF">Cva_01473</name>
</gene>
<evidence type="ECO:0000256" key="20">
    <source>
        <dbReference type="ARBA" id="ARBA00049902"/>
    </source>
</evidence>
<dbReference type="PANTHER" id="PTHR30474:SF2">
    <property type="entry name" value="PEPTIDOGLYCAN GLYCOSYLTRANSFERASE FTSW-RELATED"/>
    <property type="match status" value="1"/>
</dbReference>
<evidence type="ECO:0000256" key="13">
    <source>
        <dbReference type="ARBA" id="ARBA00023316"/>
    </source>
</evidence>
<evidence type="ECO:0000256" key="15">
    <source>
        <dbReference type="ARBA" id="ARBA00033270"/>
    </source>
</evidence>
<evidence type="ECO:0000313" key="23">
    <source>
        <dbReference type="Proteomes" id="UP000036771"/>
    </source>
</evidence>
<comment type="pathway">
    <text evidence="2">Cell wall biogenesis; peptidoglycan biosynthesis.</text>
</comment>
<evidence type="ECO:0000256" key="2">
    <source>
        <dbReference type="ARBA" id="ARBA00004752"/>
    </source>
</evidence>
<evidence type="ECO:0000256" key="4">
    <source>
        <dbReference type="ARBA" id="ARBA00022618"/>
    </source>
</evidence>
<evidence type="ECO:0000256" key="3">
    <source>
        <dbReference type="ARBA" id="ARBA00022475"/>
    </source>
</evidence>
<dbReference type="GO" id="GO:0071555">
    <property type="term" value="P:cell wall organization"/>
    <property type="evidence" value="ECO:0007669"/>
    <property type="project" value="UniProtKB-KW"/>
</dbReference>
<dbReference type="EC" id="2.4.99.28" evidence="19"/>
<keyword evidence="11 21" id="KW-0472">Membrane</keyword>
<dbReference type="GO" id="GO:0008360">
    <property type="term" value="P:regulation of cell shape"/>
    <property type="evidence" value="ECO:0007669"/>
    <property type="project" value="UniProtKB-KW"/>
</dbReference>
<feature type="transmembrane region" description="Helical" evidence="21">
    <location>
        <begin position="348"/>
        <end position="368"/>
    </location>
</feature>
<organism evidence="22 23">
    <name type="scientific">Caedimonas varicaedens</name>
    <dbReference type="NCBI Taxonomy" id="1629334"/>
    <lineage>
        <taxon>Bacteria</taxon>
        <taxon>Pseudomonadati</taxon>
        <taxon>Pseudomonadota</taxon>
        <taxon>Alphaproteobacteria</taxon>
        <taxon>Holosporales</taxon>
        <taxon>Caedimonadaceae</taxon>
        <taxon>Caedimonas</taxon>
    </lineage>
</organism>
<keyword evidence="8" id="KW-0133">Cell shape</keyword>
<comment type="caution">
    <text evidence="22">The sequence shown here is derived from an EMBL/GenBank/DDBJ whole genome shotgun (WGS) entry which is preliminary data.</text>
</comment>
<dbReference type="GO" id="GO:0009252">
    <property type="term" value="P:peptidoglycan biosynthetic process"/>
    <property type="evidence" value="ECO:0007669"/>
    <property type="project" value="UniProtKB-KW"/>
</dbReference>
<evidence type="ECO:0000256" key="19">
    <source>
        <dbReference type="ARBA" id="ARBA00044770"/>
    </source>
</evidence>